<protein>
    <recommendedName>
        <fullName evidence="7">Carboxypeptidase</fullName>
        <ecNumber evidence="7">3.4.16.-</ecNumber>
    </recommendedName>
</protein>
<reference evidence="9" key="1">
    <citation type="submission" date="2022-11" db="UniProtKB">
        <authorList>
            <consortium name="WormBaseParasite"/>
        </authorList>
    </citation>
    <scope>IDENTIFICATION</scope>
</reference>
<dbReference type="PROSITE" id="PS51257">
    <property type="entry name" value="PROKAR_LIPOPROTEIN"/>
    <property type="match status" value="1"/>
</dbReference>
<accession>A0A914CAT5</accession>
<feature type="chain" id="PRO_5038156899" description="Carboxypeptidase" evidence="7">
    <location>
        <begin position="21"/>
        <end position="315"/>
    </location>
</feature>
<evidence type="ECO:0000256" key="4">
    <source>
        <dbReference type="ARBA" id="ARBA00022729"/>
    </source>
</evidence>
<evidence type="ECO:0000256" key="1">
    <source>
        <dbReference type="ARBA" id="ARBA00009431"/>
    </source>
</evidence>
<dbReference type="PANTHER" id="PTHR11802">
    <property type="entry name" value="SERINE PROTEASE FAMILY S10 SERINE CARBOXYPEPTIDASE"/>
    <property type="match status" value="1"/>
</dbReference>
<keyword evidence="4 7" id="KW-0732">Signal</keyword>
<keyword evidence="5 7" id="KW-0378">Hydrolase</keyword>
<dbReference type="AlphaFoldDB" id="A0A914CAT5"/>
<dbReference type="InterPro" id="IPR001563">
    <property type="entry name" value="Peptidase_S10"/>
</dbReference>
<keyword evidence="8" id="KW-1185">Reference proteome</keyword>
<dbReference type="InterPro" id="IPR018202">
    <property type="entry name" value="Ser_caboxypep_ser_AS"/>
</dbReference>
<dbReference type="Gene3D" id="3.40.50.1820">
    <property type="entry name" value="alpha/beta hydrolase"/>
    <property type="match status" value="1"/>
</dbReference>
<dbReference type="InterPro" id="IPR029058">
    <property type="entry name" value="AB_hydrolase_fold"/>
</dbReference>
<dbReference type="EC" id="3.4.16.-" evidence="7"/>
<sequence>MSKLTLIGALAALSCVLINAAPSADHVTSLPELKSNDFYITGESYAGKYIPILAVLVVNDKTNFPGFKGIAIGNGILNNRINLNTLPHFLSYHAVMGQDLYDQLAKQCCNDNPYTCDYSQFAGHNGTCGDLYEQIHDQTDELDPYNIYAVCYWDGGSNKKTFIRDFLFRRKDKDGKIRNRKLGASLPPCAQENNTANYLNRQDVRTALHIPSSVGIWSACRQYRTLYGDMSTQVKTLVQKGIRVLIYNGDFDTMCNVIMNEKFVKQLNLTIQGGNVSNRQVWHYNGSIEQVNLDTCCDYSSNVAGYVTKYNGIRG</sequence>
<keyword evidence="6" id="KW-0325">Glycoprotein</keyword>
<evidence type="ECO:0000256" key="7">
    <source>
        <dbReference type="RuleBase" id="RU361156"/>
    </source>
</evidence>
<evidence type="ECO:0000313" key="9">
    <source>
        <dbReference type="WBParaSite" id="ACRNAN_Path_744.g2820.t1"/>
    </source>
</evidence>
<feature type="signal peptide" evidence="7">
    <location>
        <begin position="1"/>
        <end position="20"/>
    </location>
</feature>
<dbReference type="PROSITE" id="PS00131">
    <property type="entry name" value="CARBOXYPEPT_SER_SER"/>
    <property type="match status" value="1"/>
</dbReference>
<dbReference type="SUPFAM" id="SSF53474">
    <property type="entry name" value="alpha/beta-Hydrolases"/>
    <property type="match status" value="1"/>
</dbReference>
<dbReference type="GO" id="GO:0006508">
    <property type="term" value="P:proteolysis"/>
    <property type="evidence" value="ECO:0007669"/>
    <property type="project" value="UniProtKB-KW"/>
</dbReference>
<evidence type="ECO:0000313" key="8">
    <source>
        <dbReference type="Proteomes" id="UP000887540"/>
    </source>
</evidence>
<dbReference type="WBParaSite" id="ACRNAN_Path_744.g2820.t1">
    <property type="protein sequence ID" value="ACRNAN_Path_744.g2820.t1"/>
    <property type="gene ID" value="ACRNAN_Path_744.g2820"/>
</dbReference>
<dbReference type="PANTHER" id="PTHR11802:SF113">
    <property type="entry name" value="SERINE CARBOXYPEPTIDASE CTSA-4.1"/>
    <property type="match status" value="1"/>
</dbReference>
<keyword evidence="3 7" id="KW-0645">Protease</keyword>
<name>A0A914CAT5_9BILA</name>
<dbReference type="Pfam" id="PF00450">
    <property type="entry name" value="Peptidase_S10"/>
    <property type="match status" value="1"/>
</dbReference>
<organism evidence="8 9">
    <name type="scientific">Acrobeloides nanus</name>
    <dbReference type="NCBI Taxonomy" id="290746"/>
    <lineage>
        <taxon>Eukaryota</taxon>
        <taxon>Metazoa</taxon>
        <taxon>Ecdysozoa</taxon>
        <taxon>Nematoda</taxon>
        <taxon>Chromadorea</taxon>
        <taxon>Rhabditida</taxon>
        <taxon>Tylenchina</taxon>
        <taxon>Cephalobomorpha</taxon>
        <taxon>Cephaloboidea</taxon>
        <taxon>Cephalobidae</taxon>
        <taxon>Acrobeloides</taxon>
    </lineage>
</organism>
<evidence type="ECO:0000256" key="2">
    <source>
        <dbReference type="ARBA" id="ARBA00022645"/>
    </source>
</evidence>
<comment type="similarity">
    <text evidence="1 7">Belongs to the peptidase S10 family.</text>
</comment>
<evidence type="ECO:0000256" key="6">
    <source>
        <dbReference type="ARBA" id="ARBA00023180"/>
    </source>
</evidence>
<keyword evidence="2 7" id="KW-0121">Carboxypeptidase</keyword>
<dbReference type="Proteomes" id="UP000887540">
    <property type="component" value="Unplaced"/>
</dbReference>
<evidence type="ECO:0000256" key="3">
    <source>
        <dbReference type="ARBA" id="ARBA00022670"/>
    </source>
</evidence>
<dbReference type="GO" id="GO:0004185">
    <property type="term" value="F:serine-type carboxypeptidase activity"/>
    <property type="evidence" value="ECO:0007669"/>
    <property type="project" value="UniProtKB-UniRule"/>
</dbReference>
<proteinExistence type="inferred from homology"/>
<evidence type="ECO:0000256" key="5">
    <source>
        <dbReference type="ARBA" id="ARBA00022801"/>
    </source>
</evidence>